<gene>
    <name evidence="3" type="ORF">B5G02_04420</name>
</gene>
<feature type="domain" description="AAA" evidence="1">
    <location>
        <begin position="35"/>
        <end position="162"/>
    </location>
</feature>
<dbReference type="InterPro" id="IPR041682">
    <property type="entry name" value="AAA_14"/>
</dbReference>
<sequence length="423" mass="48064">MNRELLKRIIFDQHEVIRNAQIIPRRYALDPQANYVVTGLRRAGKSTLLYGIVHDLVQSGVAWERVIYINFEDERLADFTSADFQDILLAQSELSHERGYFFFDEIQNVASWEKFARRLADAGERIYITGSNAAMLSSQISSTLGGRYFSLHVTPYRFDEYLDALGQTHTGGALYTTREIGRISHCFDTFYEQGGFPESLRFSSPRAYVENVYQKVLLGDVAARYNVRNVDALRVLMKKVAETVRNEVSFSALHHTLQSIGHRISKDTVIAYLGYAREAYLLFSITNATAKFVEREGSPKYYFSDNGLLNLFLFDRDTALLENEIAVALRDRFGEGLHYLKSPKTGIDVDFYVPESGLAVQVAYSVAGSAREREVANLTRLAHVDDSVERLVIVTKEEEETIERDGVRIEIVPAWKFLLSLCG</sequence>
<proteinExistence type="predicted"/>
<accession>A0A1Y3XTA0</accession>
<dbReference type="Pfam" id="PF13635">
    <property type="entry name" value="DUF4143"/>
    <property type="match status" value="1"/>
</dbReference>
<dbReference type="InterPro" id="IPR025420">
    <property type="entry name" value="DUF4143"/>
</dbReference>
<dbReference type="Proteomes" id="UP000195781">
    <property type="component" value="Unassembled WGS sequence"/>
</dbReference>
<dbReference type="EMBL" id="NFIE01000008">
    <property type="protein sequence ID" value="OUN88816.1"/>
    <property type="molecule type" value="Genomic_DNA"/>
</dbReference>
<organism evidence="3 4">
    <name type="scientific">[Collinsella] massiliensis</name>
    <dbReference type="NCBI Taxonomy" id="1232426"/>
    <lineage>
        <taxon>Bacteria</taxon>
        <taxon>Bacillati</taxon>
        <taxon>Actinomycetota</taxon>
        <taxon>Coriobacteriia</taxon>
        <taxon>Coriobacteriales</taxon>
        <taxon>Coriobacteriaceae</taxon>
        <taxon>Enorma</taxon>
    </lineage>
</organism>
<dbReference type="OrthoDB" id="9801684at2"/>
<dbReference type="Pfam" id="PF13173">
    <property type="entry name" value="AAA_14"/>
    <property type="match status" value="1"/>
</dbReference>
<protein>
    <submittedName>
        <fullName evidence="3">ATPase</fullName>
    </submittedName>
</protein>
<dbReference type="PANTHER" id="PTHR33295:SF8">
    <property type="entry name" value="AAA+ ATPASE DOMAIN-CONTAINING PROTEIN"/>
    <property type="match status" value="1"/>
</dbReference>
<dbReference type="SUPFAM" id="SSF52540">
    <property type="entry name" value="P-loop containing nucleoside triphosphate hydrolases"/>
    <property type="match status" value="1"/>
</dbReference>
<keyword evidence="4" id="KW-1185">Reference proteome</keyword>
<evidence type="ECO:0000259" key="1">
    <source>
        <dbReference type="Pfam" id="PF13173"/>
    </source>
</evidence>
<reference evidence="4" key="1">
    <citation type="submission" date="2017-04" db="EMBL/GenBank/DDBJ databases">
        <title>Function of individual gut microbiota members based on whole genome sequencing of pure cultures obtained from chicken caecum.</title>
        <authorList>
            <person name="Medvecky M."/>
            <person name="Cejkova D."/>
            <person name="Polansky O."/>
            <person name="Karasova D."/>
            <person name="Kubasova T."/>
            <person name="Cizek A."/>
            <person name="Rychlik I."/>
        </authorList>
    </citation>
    <scope>NUCLEOTIDE SEQUENCE [LARGE SCALE GENOMIC DNA]</scope>
    <source>
        <strain evidence="4">An5</strain>
    </source>
</reference>
<dbReference type="PANTHER" id="PTHR33295">
    <property type="entry name" value="ATPASE"/>
    <property type="match status" value="1"/>
</dbReference>
<comment type="caution">
    <text evidence="3">The sequence shown here is derived from an EMBL/GenBank/DDBJ whole genome shotgun (WGS) entry which is preliminary data.</text>
</comment>
<evidence type="ECO:0000313" key="4">
    <source>
        <dbReference type="Proteomes" id="UP000195781"/>
    </source>
</evidence>
<evidence type="ECO:0000259" key="2">
    <source>
        <dbReference type="Pfam" id="PF13635"/>
    </source>
</evidence>
<dbReference type="RefSeq" id="WP_094335337.1">
    <property type="nucleotide sequence ID" value="NZ_NFIE01000008.1"/>
</dbReference>
<name>A0A1Y3XTA0_9ACTN</name>
<evidence type="ECO:0000313" key="3">
    <source>
        <dbReference type="EMBL" id="OUN88816.1"/>
    </source>
</evidence>
<dbReference type="InterPro" id="IPR027417">
    <property type="entry name" value="P-loop_NTPase"/>
</dbReference>
<dbReference type="AlphaFoldDB" id="A0A1Y3XTA0"/>
<feature type="domain" description="DUF4143" evidence="2">
    <location>
        <begin position="220"/>
        <end position="355"/>
    </location>
</feature>